<protein>
    <submittedName>
        <fullName evidence="2">Uncharacterized protein</fullName>
    </submittedName>
</protein>
<keyword evidence="3" id="KW-1185">Reference proteome</keyword>
<accession>A0AAD6ZKR4</accession>
<gene>
    <name evidence="2" type="ORF">DFH08DRAFT_340166</name>
</gene>
<comment type="caution">
    <text evidence="2">The sequence shown here is derived from an EMBL/GenBank/DDBJ whole genome shotgun (WGS) entry which is preliminary data.</text>
</comment>
<dbReference type="Proteomes" id="UP001218218">
    <property type="component" value="Unassembled WGS sequence"/>
</dbReference>
<proteinExistence type="predicted"/>
<dbReference type="EMBL" id="JARIHO010000042">
    <property type="protein sequence ID" value="KAJ7326450.1"/>
    <property type="molecule type" value="Genomic_DNA"/>
</dbReference>
<evidence type="ECO:0000313" key="3">
    <source>
        <dbReference type="Proteomes" id="UP001218218"/>
    </source>
</evidence>
<feature type="region of interest" description="Disordered" evidence="1">
    <location>
        <begin position="57"/>
        <end position="78"/>
    </location>
</feature>
<evidence type="ECO:0000313" key="2">
    <source>
        <dbReference type="EMBL" id="KAJ7326450.1"/>
    </source>
</evidence>
<reference evidence="2" key="1">
    <citation type="submission" date="2023-03" db="EMBL/GenBank/DDBJ databases">
        <title>Massive genome expansion in bonnet fungi (Mycena s.s.) driven by repeated elements and novel gene families across ecological guilds.</title>
        <authorList>
            <consortium name="Lawrence Berkeley National Laboratory"/>
            <person name="Harder C.B."/>
            <person name="Miyauchi S."/>
            <person name="Viragh M."/>
            <person name="Kuo A."/>
            <person name="Thoen E."/>
            <person name="Andreopoulos B."/>
            <person name="Lu D."/>
            <person name="Skrede I."/>
            <person name="Drula E."/>
            <person name="Henrissat B."/>
            <person name="Morin E."/>
            <person name="Kohler A."/>
            <person name="Barry K."/>
            <person name="LaButti K."/>
            <person name="Morin E."/>
            <person name="Salamov A."/>
            <person name="Lipzen A."/>
            <person name="Mereny Z."/>
            <person name="Hegedus B."/>
            <person name="Baldrian P."/>
            <person name="Stursova M."/>
            <person name="Weitz H."/>
            <person name="Taylor A."/>
            <person name="Grigoriev I.V."/>
            <person name="Nagy L.G."/>
            <person name="Martin F."/>
            <person name="Kauserud H."/>
        </authorList>
    </citation>
    <scope>NUCLEOTIDE SEQUENCE</scope>
    <source>
        <strain evidence="2">CBHHK002</strain>
    </source>
</reference>
<name>A0AAD6ZKR4_9AGAR</name>
<evidence type="ECO:0000256" key="1">
    <source>
        <dbReference type="SAM" id="MobiDB-lite"/>
    </source>
</evidence>
<dbReference type="AlphaFoldDB" id="A0AAD6ZKR4"/>
<sequence length="276" mass="30516">MLSSHPYPPAAAAAASTRRVCLRACGAALWLADATARRCVPPNPLPPPVPRYAVVTHSAPRRRPSSATSPPLLPMPRRPCHPVRQCRRPPPISLLPLLLDSTLSPFPRLTPYPPAKQWKKNSFVQQTAYSPLPRPQHPQRGSPFVCPTPGLSPFRSFFPPHFPPETQVSVVFSIPPQSATSRWRPLERVQRMQRVYDKTARVPARKAGKFSIFPDTPLSPFLLYFAYGNPNPSEGSVRIPSPRQIGGLNAQRRPLLHSPLTARTTTAATASTSWHP</sequence>
<organism evidence="2 3">
    <name type="scientific">Mycena albidolilacea</name>
    <dbReference type="NCBI Taxonomy" id="1033008"/>
    <lineage>
        <taxon>Eukaryota</taxon>
        <taxon>Fungi</taxon>
        <taxon>Dikarya</taxon>
        <taxon>Basidiomycota</taxon>
        <taxon>Agaricomycotina</taxon>
        <taxon>Agaricomycetes</taxon>
        <taxon>Agaricomycetidae</taxon>
        <taxon>Agaricales</taxon>
        <taxon>Marasmiineae</taxon>
        <taxon>Mycenaceae</taxon>
        <taxon>Mycena</taxon>
    </lineage>
</organism>